<dbReference type="EMBL" id="KI894023">
    <property type="protein sequence ID" value="OCF23553.1"/>
    <property type="molecule type" value="Genomic_DNA"/>
</dbReference>
<reference evidence="1" key="3">
    <citation type="submission" date="2014-01" db="EMBL/GenBank/DDBJ databases">
        <title>Evolution of pathogenesis and genome organization in the Tremellales.</title>
        <authorList>
            <person name="Cuomo C."/>
            <person name="Litvintseva A."/>
            <person name="Heitman J."/>
            <person name="Chen Y."/>
            <person name="Sun S."/>
            <person name="Springer D."/>
            <person name="Dromer F."/>
            <person name="Young S."/>
            <person name="Zeng Q."/>
            <person name="Chapman S."/>
            <person name="Gujja S."/>
            <person name="Saif S."/>
            <person name="Birren B."/>
        </authorList>
    </citation>
    <scope>NUCLEOTIDE SEQUENCE</scope>
    <source>
        <strain evidence="1">CBS 10118</strain>
    </source>
</reference>
<reference evidence="2" key="2">
    <citation type="submission" date="2013-07" db="EMBL/GenBank/DDBJ databases">
        <authorList>
            <consortium name="The Broad Institute Genome Sequencing Platform"/>
            <person name="Cuomo C."/>
            <person name="Litvintseva A."/>
            <person name="Chen Y."/>
            <person name="Heitman J."/>
            <person name="Sun S."/>
            <person name="Springer D."/>
            <person name="Dromer F."/>
            <person name="Young S.K."/>
            <person name="Zeng Q."/>
            <person name="Gargeya S."/>
            <person name="Fitzgerald M."/>
            <person name="Abouelleil A."/>
            <person name="Alvarado L."/>
            <person name="Berlin A.M."/>
            <person name="Chapman S.B."/>
            <person name="Dewar J."/>
            <person name="Goldberg J."/>
            <person name="Griggs A."/>
            <person name="Gujja S."/>
            <person name="Hansen M."/>
            <person name="Howarth C."/>
            <person name="Imamovic A."/>
            <person name="Larimer J."/>
            <person name="McCowan C."/>
            <person name="Murphy C."/>
            <person name="Pearson M."/>
            <person name="Priest M."/>
            <person name="Roberts A."/>
            <person name="Saif S."/>
            <person name="Shea T."/>
            <person name="Sykes S."/>
            <person name="Wortman J."/>
            <person name="Nusbaum C."/>
            <person name="Birren B."/>
        </authorList>
    </citation>
    <scope>NUCLEOTIDE SEQUENCE</scope>
    <source>
        <strain evidence="2">CBS 10118</strain>
    </source>
</reference>
<name>A0A1B9FXP8_9TREE</name>
<dbReference type="EMBL" id="CP144546">
    <property type="protein sequence ID" value="WVW85687.1"/>
    <property type="molecule type" value="Genomic_DNA"/>
</dbReference>
<protein>
    <submittedName>
        <fullName evidence="1">Uncharacterized protein</fullName>
    </submittedName>
</protein>
<dbReference type="GeneID" id="30210935"/>
<dbReference type="VEuPathDB" id="FungiDB:I302_06536"/>
<organism evidence="1">
    <name type="scientific">Kwoniella bestiolae CBS 10118</name>
    <dbReference type="NCBI Taxonomy" id="1296100"/>
    <lineage>
        <taxon>Eukaryota</taxon>
        <taxon>Fungi</taxon>
        <taxon>Dikarya</taxon>
        <taxon>Basidiomycota</taxon>
        <taxon>Agaricomycotina</taxon>
        <taxon>Tremellomycetes</taxon>
        <taxon>Tremellales</taxon>
        <taxon>Cryptococcaceae</taxon>
        <taxon>Kwoniella</taxon>
    </lineage>
</organism>
<proteinExistence type="predicted"/>
<gene>
    <name evidence="1" type="ORF">I302_06536</name>
    <name evidence="2" type="ORF">I302_107725</name>
</gene>
<keyword evidence="3" id="KW-1185">Reference proteome</keyword>
<reference evidence="1" key="1">
    <citation type="submission" date="2013-07" db="EMBL/GenBank/DDBJ databases">
        <title>The Genome Sequence of Cryptococcus bestiolae CBS10118.</title>
        <authorList>
            <consortium name="The Broad Institute Genome Sequencing Platform"/>
            <person name="Cuomo C."/>
            <person name="Litvintseva A."/>
            <person name="Chen Y."/>
            <person name="Heitman J."/>
            <person name="Sun S."/>
            <person name="Springer D."/>
            <person name="Dromer F."/>
            <person name="Young S.K."/>
            <person name="Zeng Q."/>
            <person name="Gargeya S."/>
            <person name="Fitzgerald M."/>
            <person name="Abouelleil A."/>
            <person name="Alvarado L."/>
            <person name="Berlin A.M."/>
            <person name="Chapman S.B."/>
            <person name="Dewar J."/>
            <person name="Goldberg J."/>
            <person name="Griggs A."/>
            <person name="Gujja S."/>
            <person name="Hansen M."/>
            <person name="Howarth C."/>
            <person name="Imamovic A."/>
            <person name="Larimer J."/>
            <person name="McCowan C."/>
            <person name="Murphy C."/>
            <person name="Pearson M."/>
            <person name="Priest M."/>
            <person name="Roberts A."/>
            <person name="Saif S."/>
            <person name="Shea T."/>
            <person name="Sykes S."/>
            <person name="Wortman J."/>
            <person name="Nusbaum C."/>
            <person name="Birren B."/>
        </authorList>
    </citation>
    <scope>NUCLEOTIDE SEQUENCE [LARGE SCALE GENOMIC DNA]</scope>
    <source>
        <strain evidence="1">CBS 10118</strain>
    </source>
</reference>
<dbReference type="KEGG" id="kbi:30210935"/>
<reference evidence="2" key="4">
    <citation type="submission" date="2024-02" db="EMBL/GenBank/DDBJ databases">
        <title>Comparative genomics of Cryptococcus and Kwoniella reveals pathogenesis evolution and contrasting modes of karyotype evolution via chromosome fusion or intercentromeric recombination.</title>
        <authorList>
            <person name="Coelho M.A."/>
            <person name="David-Palma M."/>
            <person name="Shea T."/>
            <person name="Bowers K."/>
            <person name="McGinley-Smith S."/>
            <person name="Mohammad A.W."/>
            <person name="Gnirke A."/>
            <person name="Yurkov A.M."/>
            <person name="Nowrousian M."/>
            <person name="Sun S."/>
            <person name="Cuomo C.A."/>
            <person name="Heitman J."/>
        </authorList>
    </citation>
    <scope>NUCLEOTIDE SEQUENCE</scope>
    <source>
        <strain evidence="2">CBS 10118</strain>
    </source>
</reference>
<dbReference type="Proteomes" id="UP000092730">
    <property type="component" value="Chromosome 6"/>
</dbReference>
<evidence type="ECO:0000313" key="1">
    <source>
        <dbReference type="EMBL" id="OCF23553.1"/>
    </source>
</evidence>
<evidence type="ECO:0000313" key="2">
    <source>
        <dbReference type="EMBL" id="WVW85687.1"/>
    </source>
</evidence>
<accession>A0A1B9FXP8</accession>
<evidence type="ECO:0000313" key="3">
    <source>
        <dbReference type="Proteomes" id="UP000092730"/>
    </source>
</evidence>
<dbReference type="RefSeq" id="XP_019044623.1">
    <property type="nucleotide sequence ID" value="XM_019193146.1"/>
</dbReference>
<dbReference type="AlphaFoldDB" id="A0A1B9FXP8"/>
<sequence length="121" mass="13557">MSEKQTRNDSTDATCNSLFAGAVSALTGHSESAQGYQKMEELFYEKKHDRSLHDFVITSGGTTLEDKENFLTAQGELDRTTKSKDIPVVRQAYNDCCERIRNKYAVELKEWPSTPSETNAG</sequence>